<keyword evidence="4" id="KW-0067">ATP-binding</keyword>
<evidence type="ECO:0000256" key="2">
    <source>
        <dbReference type="ARBA" id="ARBA00022448"/>
    </source>
</evidence>
<dbReference type="RefSeq" id="WP_303734425.1">
    <property type="nucleotide sequence ID" value="NZ_CAKZHK010000010.1"/>
</dbReference>
<keyword evidence="2" id="KW-0813">Transport</keyword>
<organism evidence="6 7">
    <name type="scientific">Corynebacterium kroppenstedtii</name>
    <dbReference type="NCBI Taxonomy" id="161879"/>
    <lineage>
        <taxon>Bacteria</taxon>
        <taxon>Bacillati</taxon>
        <taxon>Actinomycetota</taxon>
        <taxon>Actinomycetes</taxon>
        <taxon>Mycobacteriales</taxon>
        <taxon>Corynebacteriaceae</taxon>
        <taxon>Corynebacterium</taxon>
    </lineage>
</organism>
<feature type="domain" description="ABC transporter" evidence="5">
    <location>
        <begin position="6"/>
        <end position="240"/>
    </location>
</feature>
<dbReference type="PROSITE" id="PS50893">
    <property type="entry name" value="ABC_TRANSPORTER_2"/>
    <property type="match status" value="1"/>
</dbReference>
<dbReference type="PROSITE" id="PS00211">
    <property type="entry name" value="ABC_TRANSPORTER_1"/>
    <property type="match status" value="1"/>
</dbReference>
<gene>
    <name evidence="6" type="ORF">DI525_03595</name>
</gene>
<dbReference type="InterPro" id="IPR003593">
    <property type="entry name" value="AAA+_ATPase"/>
</dbReference>
<evidence type="ECO:0000313" key="6">
    <source>
        <dbReference type="EMBL" id="PZR05739.1"/>
    </source>
</evidence>
<evidence type="ECO:0000256" key="4">
    <source>
        <dbReference type="ARBA" id="ARBA00022840"/>
    </source>
</evidence>
<dbReference type="InterPro" id="IPR027417">
    <property type="entry name" value="P-loop_NTPase"/>
</dbReference>
<dbReference type="InterPro" id="IPR017871">
    <property type="entry name" value="ABC_transporter-like_CS"/>
</dbReference>
<evidence type="ECO:0000256" key="3">
    <source>
        <dbReference type="ARBA" id="ARBA00022741"/>
    </source>
</evidence>
<protein>
    <recommendedName>
        <fullName evidence="5">ABC transporter domain-containing protein</fullName>
    </recommendedName>
</protein>
<dbReference type="Gene3D" id="3.40.50.300">
    <property type="entry name" value="P-loop containing nucleotide triphosphate hydrolases"/>
    <property type="match status" value="1"/>
</dbReference>
<proteinExistence type="inferred from homology"/>
<comment type="similarity">
    <text evidence="1">Belongs to the ABC transporter superfamily.</text>
</comment>
<dbReference type="GO" id="GO:0005524">
    <property type="term" value="F:ATP binding"/>
    <property type="evidence" value="ECO:0007669"/>
    <property type="project" value="UniProtKB-KW"/>
</dbReference>
<sequence>MSSSAISVDQINKSFGKRVPVLENMTFDVPRGKVTGLLGPNGSGKSTIMKIIAGLTHADSGNVTIDLGRSDSSEHAVGIDHRRASIGYLLDPEWIDTRVSILTFLRSQMLLKGISDTKKKAIDILDEYGLAHARNRNLAKVSLGMRQRVCLAVAFLNDPEIVILDEPHNGVDADGSIAFQNKLKEYISSGGTVLISSHLLNEVQQFSDYVVMIKNGRTIVQNPLDQLRTTNSVLLTVRGDTESAQRAMLNNGGHIDGVSGQTLSISGLDTATIAEVAVGNGVKIEGITKESKSLESIYLELNE</sequence>
<keyword evidence="3" id="KW-0547">Nucleotide-binding</keyword>
<dbReference type="AlphaFoldDB" id="A0A2W5SR90"/>
<reference evidence="6 7" key="1">
    <citation type="submission" date="2017-08" db="EMBL/GenBank/DDBJ databases">
        <title>Infants hospitalized years apart are colonized by the same room-sourced microbial strains.</title>
        <authorList>
            <person name="Brooks B."/>
            <person name="Olm M.R."/>
            <person name="Firek B.A."/>
            <person name="Baker R."/>
            <person name="Thomas B.C."/>
            <person name="Morowitz M.J."/>
            <person name="Banfield J.F."/>
        </authorList>
    </citation>
    <scope>NUCLEOTIDE SEQUENCE [LARGE SCALE GENOMIC DNA]</scope>
    <source>
        <strain evidence="6">S2_003_000_R1_3</strain>
    </source>
</reference>
<dbReference type="InterPro" id="IPR003439">
    <property type="entry name" value="ABC_transporter-like_ATP-bd"/>
</dbReference>
<dbReference type="Pfam" id="PF00005">
    <property type="entry name" value="ABC_tran"/>
    <property type="match status" value="1"/>
</dbReference>
<dbReference type="SUPFAM" id="SSF52540">
    <property type="entry name" value="P-loop containing nucleoside triphosphate hydrolases"/>
    <property type="match status" value="1"/>
</dbReference>
<accession>A0A2W5SR90</accession>
<evidence type="ECO:0000259" key="5">
    <source>
        <dbReference type="PROSITE" id="PS50893"/>
    </source>
</evidence>
<dbReference type="EMBL" id="QFRA01000005">
    <property type="protein sequence ID" value="PZR05739.1"/>
    <property type="molecule type" value="Genomic_DNA"/>
</dbReference>
<evidence type="ECO:0000313" key="7">
    <source>
        <dbReference type="Proteomes" id="UP000249432"/>
    </source>
</evidence>
<evidence type="ECO:0000256" key="1">
    <source>
        <dbReference type="ARBA" id="ARBA00005417"/>
    </source>
</evidence>
<dbReference type="SMART" id="SM00382">
    <property type="entry name" value="AAA"/>
    <property type="match status" value="1"/>
</dbReference>
<dbReference type="PANTHER" id="PTHR43335">
    <property type="entry name" value="ABC TRANSPORTER, ATP-BINDING PROTEIN"/>
    <property type="match status" value="1"/>
</dbReference>
<name>A0A2W5SR90_9CORY</name>
<dbReference type="GO" id="GO:0016887">
    <property type="term" value="F:ATP hydrolysis activity"/>
    <property type="evidence" value="ECO:0007669"/>
    <property type="project" value="InterPro"/>
</dbReference>
<comment type="caution">
    <text evidence="6">The sequence shown here is derived from an EMBL/GenBank/DDBJ whole genome shotgun (WGS) entry which is preliminary data.</text>
</comment>
<dbReference type="Proteomes" id="UP000249432">
    <property type="component" value="Unassembled WGS sequence"/>
</dbReference>